<proteinExistence type="predicted"/>
<feature type="region of interest" description="Disordered" evidence="1">
    <location>
        <begin position="46"/>
        <end position="85"/>
    </location>
</feature>
<organism evidence="2 3">
    <name type="scientific">Pleurodeles waltl</name>
    <name type="common">Iberian ribbed newt</name>
    <dbReference type="NCBI Taxonomy" id="8319"/>
    <lineage>
        <taxon>Eukaryota</taxon>
        <taxon>Metazoa</taxon>
        <taxon>Chordata</taxon>
        <taxon>Craniata</taxon>
        <taxon>Vertebrata</taxon>
        <taxon>Euteleostomi</taxon>
        <taxon>Amphibia</taxon>
        <taxon>Batrachia</taxon>
        <taxon>Caudata</taxon>
        <taxon>Salamandroidea</taxon>
        <taxon>Salamandridae</taxon>
        <taxon>Pleurodelinae</taxon>
        <taxon>Pleurodeles</taxon>
    </lineage>
</organism>
<dbReference type="EMBL" id="JANPWB010000002">
    <property type="protein sequence ID" value="KAJ1207490.1"/>
    <property type="molecule type" value="Genomic_DNA"/>
</dbReference>
<evidence type="ECO:0000256" key="1">
    <source>
        <dbReference type="SAM" id="MobiDB-lite"/>
    </source>
</evidence>
<comment type="caution">
    <text evidence="2">The sequence shown here is derived from an EMBL/GenBank/DDBJ whole genome shotgun (WGS) entry which is preliminary data.</text>
</comment>
<dbReference type="Proteomes" id="UP001066276">
    <property type="component" value="Chromosome 1_2"/>
</dbReference>
<name>A0AAV7W3Q0_PLEWA</name>
<reference evidence="2" key="1">
    <citation type="journal article" date="2022" name="bioRxiv">
        <title>Sequencing and chromosome-scale assembly of the giantPleurodeles waltlgenome.</title>
        <authorList>
            <person name="Brown T."/>
            <person name="Elewa A."/>
            <person name="Iarovenko S."/>
            <person name="Subramanian E."/>
            <person name="Araus A.J."/>
            <person name="Petzold A."/>
            <person name="Susuki M."/>
            <person name="Suzuki K.-i.T."/>
            <person name="Hayashi T."/>
            <person name="Toyoda A."/>
            <person name="Oliveira C."/>
            <person name="Osipova E."/>
            <person name="Leigh N.D."/>
            <person name="Simon A."/>
            <person name="Yun M.H."/>
        </authorList>
    </citation>
    <scope>NUCLEOTIDE SEQUENCE</scope>
    <source>
        <strain evidence="2">20211129_DDA</strain>
        <tissue evidence="2">Liver</tissue>
    </source>
</reference>
<keyword evidence="3" id="KW-1185">Reference proteome</keyword>
<accession>A0AAV7W3Q0</accession>
<evidence type="ECO:0000313" key="2">
    <source>
        <dbReference type="EMBL" id="KAJ1207490.1"/>
    </source>
</evidence>
<evidence type="ECO:0000313" key="3">
    <source>
        <dbReference type="Proteomes" id="UP001066276"/>
    </source>
</evidence>
<dbReference type="AlphaFoldDB" id="A0AAV7W3Q0"/>
<protein>
    <submittedName>
        <fullName evidence="2">Uncharacterized protein</fullName>
    </submittedName>
</protein>
<gene>
    <name evidence="2" type="ORF">NDU88_002881</name>
</gene>
<sequence>MALPLSCMVPGSARCPLCAAMHSSARRLRRCPGCRRADTAPASLEAAGAGGVNRSGMQGAAEVGATTGDQGTERTRAASRAGQNVSQHRVVTLIPIRKRPAAKVNRRRALLIHSLQSRKIICRQRGLHA</sequence>